<dbReference type="PATRIC" id="fig|993516.3.peg.3536"/>
<evidence type="ECO:0000313" key="7">
    <source>
        <dbReference type="Proteomes" id="UP000010959"/>
    </source>
</evidence>
<dbReference type="InterPro" id="IPR049492">
    <property type="entry name" value="BD-FAE-like_dom"/>
</dbReference>
<feature type="signal peptide" evidence="4">
    <location>
        <begin position="1"/>
        <end position="33"/>
    </location>
</feature>
<name>L7CI49_RHOBT</name>
<gene>
    <name evidence="6" type="ORF">RBSWK_03322</name>
</gene>
<keyword evidence="2" id="KW-0378">Hydrolase</keyword>
<evidence type="ECO:0000256" key="1">
    <source>
        <dbReference type="ARBA" id="ARBA00010515"/>
    </source>
</evidence>
<dbReference type="AlphaFoldDB" id="L7CI49"/>
<dbReference type="InterPro" id="IPR029058">
    <property type="entry name" value="AB_hydrolase_fold"/>
</dbReference>
<dbReference type="GO" id="GO:0004806">
    <property type="term" value="F:triacylglycerol lipase activity"/>
    <property type="evidence" value="ECO:0007669"/>
    <property type="project" value="TreeGrafter"/>
</dbReference>
<evidence type="ECO:0000256" key="2">
    <source>
        <dbReference type="ARBA" id="ARBA00022801"/>
    </source>
</evidence>
<dbReference type="InterPro" id="IPR050300">
    <property type="entry name" value="GDXG_lipolytic_enzyme"/>
</dbReference>
<reference evidence="6 7" key="1">
    <citation type="journal article" date="2013" name="Mar. Genomics">
        <title>Expression of sulfatases in Rhodopirellula baltica and the diversity of sulfatases in the genus Rhodopirellula.</title>
        <authorList>
            <person name="Wegner C.E."/>
            <person name="Richter-Heitmann T."/>
            <person name="Klindworth A."/>
            <person name="Klockow C."/>
            <person name="Richter M."/>
            <person name="Achstetter T."/>
            <person name="Glockner F.O."/>
            <person name="Harder J."/>
        </authorList>
    </citation>
    <scope>NUCLEOTIDE SEQUENCE [LARGE SCALE GENOMIC DNA]</scope>
    <source>
        <strain evidence="6 7">SWK14</strain>
    </source>
</reference>
<evidence type="ECO:0000313" key="6">
    <source>
        <dbReference type="EMBL" id="ELP32751.1"/>
    </source>
</evidence>
<proteinExistence type="inferred from homology"/>
<evidence type="ECO:0000256" key="3">
    <source>
        <dbReference type="SAM" id="MobiDB-lite"/>
    </source>
</evidence>
<comment type="similarity">
    <text evidence="1">Belongs to the 'GDXG' lipolytic enzyme family.</text>
</comment>
<dbReference type="EMBL" id="AMWG01000092">
    <property type="protein sequence ID" value="ELP32751.1"/>
    <property type="molecule type" value="Genomic_DNA"/>
</dbReference>
<evidence type="ECO:0000256" key="4">
    <source>
        <dbReference type="SAM" id="SignalP"/>
    </source>
</evidence>
<dbReference type="SUPFAM" id="SSF53474">
    <property type="entry name" value="alpha/beta-Hydrolases"/>
    <property type="match status" value="1"/>
</dbReference>
<feature type="region of interest" description="Disordered" evidence="3">
    <location>
        <begin position="87"/>
        <end position="107"/>
    </location>
</feature>
<dbReference type="PANTHER" id="PTHR48081">
    <property type="entry name" value="AB HYDROLASE SUPERFAMILY PROTEIN C4A8.06C"/>
    <property type="match status" value="1"/>
</dbReference>
<comment type="caution">
    <text evidence="6">The sequence shown here is derived from an EMBL/GenBank/DDBJ whole genome shotgun (WGS) entry which is preliminary data.</text>
</comment>
<feature type="domain" description="BD-FAE-like" evidence="5">
    <location>
        <begin position="109"/>
        <end position="318"/>
    </location>
</feature>
<dbReference type="PANTHER" id="PTHR48081:SF30">
    <property type="entry name" value="ACETYL-HYDROLASE LIPR-RELATED"/>
    <property type="match status" value="1"/>
</dbReference>
<organism evidence="6 7">
    <name type="scientific">Rhodopirellula baltica SWK14</name>
    <dbReference type="NCBI Taxonomy" id="993516"/>
    <lineage>
        <taxon>Bacteria</taxon>
        <taxon>Pseudomonadati</taxon>
        <taxon>Planctomycetota</taxon>
        <taxon>Planctomycetia</taxon>
        <taxon>Pirellulales</taxon>
        <taxon>Pirellulaceae</taxon>
        <taxon>Rhodopirellula</taxon>
    </lineage>
</organism>
<protein>
    <submittedName>
        <fullName evidence="6">Lipase/esterase</fullName>
    </submittedName>
</protein>
<accession>L7CI49</accession>
<dbReference type="Gene3D" id="3.40.50.1820">
    <property type="entry name" value="alpha/beta hydrolase"/>
    <property type="match status" value="1"/>
</dbReference>
<keyword evidence="4" id="KW-0732">Signal</keyword>
<evidence type="ECO:0000259" key="5">
    <source>
        <dbReference type="Pfam" id="PF20434"/>
    </source>
</evidence>
<dbReference type="Proteomes" id="UP000010959">
    <property type="component" value="Unassembled WGS sequence"/>
</dbReference>
<feature type="chain" id="PRO_5003972489" evidence="4">
    <location>
        <begin position="34"/>
        <end position="372"/>
    </location>
</feature>
<dbReference type="Pfam" id="PF20434">
    <property type="entry name" value="BD-FAE"/>
    <property type="match status" value="1"/>
</dbReference>
<sequence length="372" mass="39792">MKNETSESQITMNFLTQVMAIAAVCLASANAAADDAKVAWTGKTFLDVTYKQVGQRQIKLDIYLPPAGQGSTPPQFSKTEPTALAAGIDDANNNNNNNETPGASADGSQEAQAAPVLYYVHGGGWAAGSKDKGGLPLMLPVFQQVAEQGFACVSINYRLCKKNSGVVMRDCVIDAMDGLRFIKKNAKRYGLDPDQIVVWGDSAGGHLAQMLTLADPNAFIGDESLADVSVDPIAGMSWYGPTDFTDIELFKTDNASKNPNRFAARITGTAAGYAEDPKAYEEMSPYYWIKNDSPPLLLLQGDTDSTIPLAHAPHLKTKADKIGADVTMVIVKHAGHNWRKAGGDPSPGKSEIQRITAEFAVQQVEAKGASKH</sequence>